<proteinExistence type="predicted"/>
<keyword evidence="2" id="KW-1185">Reference proteome</keyword>
<dbReference type="STRING" id="1236989.JCM15548_13955"/>
<comment type="caution">
    <text evidence="1">The sequence shown here is derived from an EMBL/GenBank/DDBJ whole genome shotgun (WGS) entry which is preliminary data.</text>
</comment>
<name>A0A0E9M2H2_9BACT</name>
<evidence type="ECO:0000313" key="1">
    <source>
        <dbReference type="EMBL" id="GAO31581.1"/>
    </source>
</evidence>
<protein>
    <submittedName>
        <fullName evidence="1">Uncharacterized protein</fullName>
    </submittedName>
</protein>
<gene>
    <name evidence="1" type="ORF">JCM15548_13955</name>
</gene>
<dbReference type="EMBL" id="BAZW01000052">
    <property type="protein sequence ID" value="GAO31581.1"/>
    <property type="molecule type" value="Genomic_DNA"/>
</dbReference>
<dbReference type="Proteomes" id="UP000032900">
    <property type="component" value="Unassembled WGS sequence"/>
</dbReference>
<evidence type="ECO:0000313" key="2">
    <source>
        <dbReference type="Proteomes" id="UP000032900"/>
    </source>
</evidence>
<accession>A0A0E9M2H2</accession>
<sequence length="54" mass="6580">MAKKSFVLVTHFLKVQIIDIAFSNLRTSFTDRYSRYIREARPFFPFFQVTDFWP</sequence>
<dbReference type="AlphaFoldDB" id="A0A0E9M2H2"/>
<reference evidence="1 2" key="1">
    <citation type="journal article" date="2015" name="Microbes Environ.">
        <title>Distribution and evolution of nitrogen fixation genes in the phylum bacteroidetes.</title>
        <authorList>
            <person name="Inoue J."/>
            <person name="Oshima K."/>
            <person name="Suda W."/>
            <person name="Sakamoto M."/>
            <person name="Iino T."/>
            <person name="Noda S."/>
            <person name="Hongoh Y."/>
            <person name="Hattori M."/>
            <person name="Ohkuma M."/>
        </authorList>
    </citation>
    <scope>NUCLEOTIDE SEQUENCE [LARGE SCALE GENOMIC DNA]</scope>
    <source>
        <strain evidence="1">JCM 15548</strain>
    </source>
</reference>
<organism evidence="1 2">
    <name type="scientific">Geofilum rubicundum JCM 15548</name>
    <dbReference type="NCBI Taxonomy" id="1236989"/>
    <lineage>
        <taxon>Bacteria</taxon>
        <taxon>Pseudomonadati</taxon>
        <taxon>Bacteroidota</taxon>
        <taxon>Bacteroidia</taxon>
        <taxon>Marinilabiliales</taxon>
        <taxon>Marinilabiliaceae</taxon>
        <taxon>Geofilum</taxon>
    </lineage>
</organism>